<dbReference type="Pfam" id="PF13620">
    <property type="entry name" value="CarboxypepD_reg"/>
    <property type="match status" value="1"/>
</dbReference>
<comment type="subcellular location">
    <subcellularLocation>
        <location evidence="1">Cell outer membrane</location>
        <topology evidence="1">Multi-pass membrane protein</topology>
    </subcellularLocation>
</comment>
<dbReference type="PANTHER" id="PTHR30069:SF46">
    <property type="entry name" value="OAR PROTEIN"/>
    <property type="match status" value="1"/>
</dbReference>
<dbReference type="Gene3D" id="2.40.170.20">
    <property type="entry name" value="TonB-dependent receptor, beta-barrel domain"/>
    <property type="match status" value="1"/>
</dbReference>
<feature type="domain" description="TonB-dependent transporter Oar-like beta-barrel" evidence="8">
    <location>
        <begin position="240"/>
        <end position="1126"/>
    </location>
</feature>
<reference evidence="10" key="1">
    <citation type="submission" date="2018-02" db="EMBL/GenBank/DDBJ databases">
        <authorList>
            <person name="Hausmann B."/>
        </authorList>
    </citation>
    <scope>NUCLEOTIDE SEQUENCE [LARGE SCALE GENOMIC DNA]</scope>
    <source>
        <strain evidence="10">Peat soil MAG SbA1</strain>
    </source>
</reference>
<keyword evidence="6" id="KW-0998">Cell outer membrane</keyword>
<keyword evidence="3" id="KW-1134">Transmembrane beta strand</keyword>
<dbReference type="InterPro" id="IPR008969">
    <property type="entry name" value="CarboxyPept-like_regulatory"/>
</dbReference>
<keyword evidence="5" id="KW-0472">Membrane</keyword>
<dbReference type="InterPro" id="IPR039426">
    <property type="entry name" value="TonB-dep_rcpt-like"/>
</dbReference>
<keyword evidence="2" id="KW-0813">Transport</keyword>
<dbReference type="Proteomes" id="UP000238701">
    <property type="component" value="Unassembled WGS sequence"/>
</dbReference>
<evidence type="ECO:0000256" key="7">
    <source>
        <dbReference type="SAM" id="SignalP"/>
    </source>
</evidence>
<gene>
    <name evidence="9" type="ORF">SBA1_190027</name>
</gene>
<proteinExistence type="predicted"/>
<dbReference type="GO" id="GO:0015344">
    <property type="term" value="F:siderophore uptake transmembrane transporter activity"/>
    <property type="evidence" value="ECO:0007669"/>
    <property type="project" value="TreeGrafter"/>
</dbReference>
<evidence type="ECO:0000256" key="1">
    <source>
        <dbReference type="ARBA" id="ARBA00004571"/>
    </source>
</evidence>
<dbReference type="GO" id="GO:0009279">
    <property type="term" value="C:cell outer membrane"/>
    <property type="evidence" value="ECO:0007669"/>
    <property type="project" value="UniProtKB-SubCell"/>
</dbReference>
<dbReference type="SUPFAM" id="SSF49464">
    <property type="entry name" value="Carboxypeptidase regulatory domain-like"/>
    <property type="match status" value="1"/>
</dbReference>
<keyword evidence="9" id="KW-0675">Receptor</keyword>
<evidence type="ECO:0000259" key="8">
    <source>
        <dbReference type="Pfam" id="PF25183"/>
    </source>
</evidence>
<dbReference type="PANTHER" id="PTHR30069">
    <property type="entry name" value="TONB-DEPENDENT OUTER MEMBRANE RECEPTOR"/>
    <property type="match status" value="1"/>
</dbReference>
<dbReference type="SUPFAM" id="SSF56935">
    <property type="entry name" value="Porins"/>
    <property type="match status" value="1"/>
</dbReference>
<feature type="signal peptide" evidence="7">
    <location>
        <begin position="1"/>
        <end position="23"/>
    </location>
</feature>
<dbReference type="AlphaFoldDB" id="A0A2U3KDZ0"/>
<dbReference type="InterPro" id="IPR057601">
    <property type="entry name" value="Oar-like_b-barrel"/>
</dbReference>
<name>A0A2U3KDZ0_9BACT</name>
<organism evidence="9 10">
    <name type="scientific">Candidatus Sulfotelmatobacter kueseliae</name>
    <dbReference type="NCBI Taxonomy" id="2042962"/>
    <lineage>
        <taxon>Bacteria</taxon>
        <taxon>Pseudomonadati</taxon>
        <taxon>Acidobacteriota</taxon>
        <taxon>Terriglobia</taxon>
        <taxon>Terriglobales</taxon>
        <taxon>Candidatus Korobacteraceae</taxon>
        <taxon>Candidatus Sulfotelmatobacter</taxon>
    </lineage>
</organism>
<dbReference type="GO" id="GO:0044718">
    <property type="term" value="P:siderophore transmembrane transport"/>
    <property type="evidence" value="ECO:0007669"/>
    <property type="project" value="TreeGrafter"/>
</dbReference>
<dbReference type="Gene3D" id="2.60.40.1120">
    <property type="entry name" value="Carboxypeptidase-like, regulatory domain"/>
    <property type="match status" value="1"/>
</dbReference>
<evidence type="ECO:0000256" key="3">
    <source>
        <dbReference type="ARBA" id="ARBA00022452"/>
    </source>
</evidence>
<evidence type="ECO:0000313" key="10">
    <source>
        <dbReference type="Proteomes" id="UP000238701"/>
    </source>
</evidence>
<evidence type="ECO:0000256" key="5">
    <source>
        <dbReference type="ARBA" id="ARBA00023136"/>
    </source>
</evidence>
<keyword evidence="4" id="KW-0812">Transmembrane</keyword>
<sequence length="1133" mass="122663">MARRWLLFSSLGLVLILTTTVFASGPTGTITGTVTDPSGAVVPKARITVVNEATNAIRNAESNDDGDYTVALLPPGRYRVTAESAGFRKSIFSDVTVDVDQTMRVDFALVIGAATEEVRVKDTPPAIQTDTSTLGQVVNNRLVQELPLNARNFLSFALLVPGSQLPAEGSENSTEGGSLSVNGAREQSNNFLLDGVDNNDPYINQYVALPSVDAIQEFKVESSDYSAEYGRGGGAQINVVLKSGTNAFHGTLFEYFRNRSMDAKNYFDFPYCTADSVPGTCGGVPALQRNQFGGTLGGPIIKDRTFFFISYEGLRLRQAETRQATVPSQNQWKSVDTPMNPILARLPGIAGCPSASDPSCQSGQNVRNLYPAANVGDPSSSNTYLSAPVIRQTENYYSAKLDHHFSSVDSLSAHYSLVDNDIFSPFDPVNAFSSLPGYGSYTLNHGQNAGLEWTRVFHSKLLNELRLGFIRMRANVLQQNHGTDYNAALGFPTVLTNPVDLGYPDLEVQGFDGIGEPVNYPQDRHDTTLQVADNVAWTVGRNQFKIGADVHHLRLDNYLDFLARGEWLYLGYVGAGAAGAFCKKGDTTSPGCDPTTYSLSELLAAIPDAATLGGVPNPGSTTKGNTFNSLRSHGVSSYVQDDIHVVPRLLLNVGLRYEYDSPPIEALNRFSVPDLVPCPLPCTTPATFIQAGTDGVSRATYSPTYTNFGPRIGIAWRPLRTERWVVRSAYGIFYDSSIAQMNVFPRINPPYYDLGLYEQNANAPPLWTPQAILLQPGGVVQDNMISPKFRNGYMQQWNADLQYEVLPDWMVDAAYVGSKGTHLSDVIDLNQQDPATGLYPYPQFASILYVGSDAASSYNSLQLRSEKRTRSGLSLLLAYTYSKSFDDISSVFGGSVGSGLPQNSYYLPADRGPSDFNAVHRFIGSFVYDLPLQKLWAHGPGWSARILGNWQASGIATAQTGSPFTVVLAGGASSADAAFGNPARPDLVGNPFEPGTVAANAGCPAPSQVKVPQSWFNPCAFVNPPAGAVGGTFLYGNEGRNILTGPGFTNLDFGLAKSMALRSENHRLMFRGDFFNLFNHPNFDIPGHVFNCPVTSQSCGEPYGGGSFGKVLSANGYGDKPPRQIQLSMRYIF</sequence>
<feature type="chain" id="PRO_5015427570" evidence="7">
    <location>
        <begin position="24"/>
        <end position="1133"/>
    </location>
</feature>
<evidence type="ECO:0000256" key="2">
    <source>
        <dbReference type="ARBA" id="ARBA00022448"/>
    </source>
</evidence>
<dbReference type="Pfam" id="PF25183">
    <property type="entry name" value="OMP_b-brl_4"/>
    <property type="match status" value="1"/>
</dbReference>
<protein>
    <submittedName>
        <fullName evidence="9">Putative TonB-dependent receptor</fullName>
    </submittedName>
</protein>
<accession>A0A2U3KDZ0</accession>
<evidence type="ECO:0000313" key="9">
    <source>
        <dbReference type="EMBL" id="SPF37895.1"/>
    </source>
</evidence>
<keyword evidence="7" id="KW-0732">Signal</keyword>
<evidence type="ECO:0000256" key="6">
    <source>
        <dbReference type="ARBA" id="ARBA00023237"/>
    </source>
</evidence>
<dbReference type="InterPro" id="IPR036942">
    <property type="entry name" value="Beta-barrel_TonB_sf"/>
</dbReference>
<dbReference type="EMBL" id="OMOD01000101">
    <property type="protein sequence ID" value="SPF37895.1"/>
    <property type="molecule type" value="Genomic_DNA"/>
</dbReference>
<evidence type="ECO:0000256" key="4">
    <source>
        <dbReference type="ARBA" id="ARBA00022692"/>
    </source>
</evidence>